<feature type="transmembrane region" description="Helical" evidence="12">
    <location>
        <begin position="366"/>
        <end position="387"/>
    </location>
</feature>
<dbReference type="InterPro" id="IPR006327">
    <property type="entry name" value="PTS_IIC_fruc"/>
</dbReference>
<evidence type="ECO:0008006" key="17">
    <source>
        <dbReference type="Google" id="ProtNLM"/>
    </source>
</evidence>
<keyword evidence="16" id="KW-1185">Reference proteome</keyword>
<dbReference type="InterPro" id="IPR050864">
    <property type="entry name" value="Bacterial_PTS_Sugar_Transport"/>
</dbReference>
<name>U1N5E1_9BACL</name>
<dbReference type="InterPro" id="IPR003501">
    <property type="entry name" value="PTS_EIIB_2/3"/>
</dbReference>
<dbReference type="NCBIfam" id="TIGR00829">
    <property type="entry name" value="FRU"/>
    <property type="match status" value="1"/>
</dbReference>
<reference evidence="15 16" key="1">
    <citation type="journal article" date="2013" name="Genome Announc.">
        <title>Draft Genome Sequence of Exiguobacterium pavilionensis Strain RW-2, with Wide Thermal, Salinity, and pH Tolerance, Isolated from Modern Freshwater Microbialites.</title>
        <authorList>
            <person name="White R.A.III."/>
            <person name="Grassa C.J."/>
            <person name="Suttle C.A."/>
        </authorList>
    </citation>
    <scope>NUCLEOTIDE SEQUENCE [LARGE SCALE GENOMIC DNA]</scope>
    <source>
        <strain evidence="15 16">RW-2</strain>
    </source>
</reference>
<keyword evidence="7" id="KW-0598">Phosphotransferase system</keyword>
<feature type="transmembrane region" description="Helical" evidence="12">
    <location>
        <begin position="250"/>
        <end position="276"/>
    </location>
</feature>
<dbReference type="AlphaFoldDB" id="U1N5E1"/>
<dbReference type="CDD" id="cd05569">
    <property type="entry name" value="PTS_IIB_fructose"/>
    <property type="match status" value="1"/>
</dbReference>
<dbReference type="InterPro" id="IPR003353">
    <property type="entry name" value="PTS_IIB_fruc"/>
</dbReference>
<keyword evidence="4" id="KW-0597">Phosphoprotein</keyword>
<evidence type="ECO:0000259" key="13">
    <source>
        <dbReference type="PROSITE" id="PS51099"/>
    </source>
</evidence>
<dbReference type="eggNOG" id="COG1445">
    <property type="taxonomic scope" value="Bacteria"/>
</dbReference>
<dbReference type="PROSITE" id="PS51104">
    <property type="entry name" value="PTS_EIIC_TYPE_2"/>
    <property type="match status" value="1"/>
</dbReference>
<dbReference type="InterPro" id="IPR013011">
    <property type="entry name" value="PTS_EIIB_2"/>
</dbReference>
<keyword evidence="11 12" id="KW-0472">Membrane</keyword>
<evidence type="ECO:0000259" key="14">
    <source>
        <dbReference type="PROSITE" id="PS51104"/>
    </source>
</evidence>
<feature type="transmembrane region" description="Helical" evidence="12">
    <location>
        <begin position="131"/>
        <end position="148"/>
    </location>
</feature>
<feature type="transmembrane region" description="Helical" evidence="12">
    <location>
        <begin position="333"/>
        <end position="354"/>
    </location>
</feature>
<dbReference type="PANTHER" id="PTHR30505:SF0">
    <property type="entry name" value="FRUCTOSE-LIKE PTS SYSTEM EIIBC COMPONENT-RELATED"/>
    <property type="match status" value="1"/>
</dbReference>
<evidence type="ECO:0000313" key="16">
    <source>
        <dbReference type="Proteomes" id="UP000016464"/>
    </source>
</evidence>
<dbReference type="InterPro" id="IPR003352">
    <property type="entry name" value="PTS_EIIC"/>
</dbReference>
<dbReference type="GO" id="GO:0090563">
    <property type="term" value="F:protein-phosphocysteine-sugar phosphotransferase activity"/>
    <property type="evidence" value="ECO:0007669"/>
    <property type="project" value="TreeGrafter"/>
</dbReference>
<keyword evidence="3" id="KW-1003">Cell membrane</keyword>
<dbReference type="InterPro" id="IPR036095">
    <property type="entry name" value="PTS_EIIB-like_sf"/>
</dbReference>
<evidence type="ECO:0000256" key="2">
    <source>
        <dbReference type="ARBA" id="ARBA00022448"/>
    </source>
</evidence>
<feature type="transmembrane region" description="Helical" evidence="12">
    <location>
        <begin position="394"/>
        <end position="413"/>
    </location>
</feature>
<feature type="domain" description="PTS EIIB type-2" evidence="13">
    <location>
        <begin position="1"/>
        <end position="98"/>
    </location>
</feature>
<evidence type="ECO:0000256" key="8">
    <source>
        <dbReference type="ARBA" id="ARBA00022692"/>
    </source>
</evidence>
<feature type="domain" description="PTS EIIC type-2" evidence="14">
    <location>
        <begin position="120"/>
        <end position="464"/>
    </location>
</feature>
<comment type="subcellular location">
    <subcellularLocation>
        <location evidence="1">Cell inner membrane</location>
        <topology evidence="1">Multi-pass membrane protein</topology>
    </subcellularLocation>
</comment>
<evidence type="ECO:0000256" key="1">
    <source>
        <dbReference type="ARBA" id="ARBA00004429"/>
    </source>
</evidence>
<organism evidence="15 16">
    <name type="scientific">Exiguobacterium chiriqhucha RW-2</name>
    <dbReference type="NCBI Taxonomy" id="1345023"/>
    <lineage>
        <taxon>Bacteria</taxon>
        <taxon>Bacillati</taxon>
        <taxon>Bacillota</taxon>
        <taxon>Bacilli</taxon>
        <taxon>Bacillales</taxon>
        <taxon>Bacillales Family XII. Incertae Sedis</taxon>
        <taxon>Exiguobacterium</taxon>
    </lineage>
</organism>
<evidence type="ECO:0000256" key="5">
    <source>
        <dbReference type="ARBA" id="ARBA00022597"/>
    </source>
</evidence>
<dbReference type="GO" id="GO:0022877">
    <property type="term" value="F:protein-N(PI)-phosphohistidine-fructose phosphotransferase system transporter activity"/>
    <property type="evidence" value="ECO:0007669"/>
    <property type="project" value="InterPro"/>
</dbReference>
<keyword evidence="5" id="KW-0762">Sugar transport</keyword>
<dbReference type="RefSeq" id="WP_021066300.1">
    <property type="nucleotide sequence ID" value="NZ_ATCL01000014.1"/>
</dbReference>
<accession>U1N5E1</accession>
<feature type="transmembrane region" description="Helical" evidence="12">
    <location>
        <begin position="219"/>
        <end position="238"/>
    </location>
</feature>
<keyword evidence="9" id="KW-0418">Kinase</keyword>
<keyword evidence="8 12" id="KW-0812">Transmembrane</keyword>
<dbReference type="PROSITE" id="PS51099">
    <property type="entry name" value="PTS_EIIB_TYPE_2"/>
    <property type="match status" value="1"/>
</dbReference>
<dbReference type="STRING" id="1385984.GCA_000702565_00580"/>
<dbReference type="EMBL" id="ATCL01000014">
    <property type="protein sequence ID" value="ERG67735.1"/>
    <property type="molecule type" value="Genomic_DNA"/>
</dbReference>
<evidence type="ECO:0000256" key="3">
    <source>
        <dbReference type="ARBA" id="ARBA00022475"/>
    </source>
</evidence>
<sequence>MKIVAITACPVGIAHTYMAAEKLSKTGAELGHDVKVETHGSIGIENGLTEQEIKEADGVIIAADKTVDLERFAGKRIVVVPVADAIKQPAELIERVKTAPVQKASAKTSESKKGKDGNIVYRALMNGVSHMIPFVVVGGLLIALALAIGGEPTANGLAIPEGSIWQKVLDVGGAAFMFMVPILAGYIAYAIADRPALAPGVVGGYIAANGSFYGSEAGAGFLGGILAGFAAGYLVRWIKTWKVPQMIQPIMPILVIPIISMVAIAALFIFVVGAPIAGLMEGLTTMLQGMEGSSKIVLGLLLGAMIAFDMGGPVNKVAFLFGASMIAEGQTGIMGAIAVAICIPPLGMGIATFIRKKLFVKEEQEAGKAAFMMGLVGITEGAIPFAAGDPLRVIPANMIGAMVGAAIAITVGVTNNVPHGGPVVAVLGAVDNVIMFFVSVIIGSLITAFTTIFLKERAQRKVKQSESLKQVG</sequence>
<evidence type="ECO:0000256" key="4">
    <source>
        <dbReference type="ARBA" id="ARBA00022553"/>
    </source>
</evidence>
<keyword evidence="6" id="KW-0808">Transferase</keyword>
<proteinExistence type="predicted"/>
<comment type="caution">
    <text evidence="15">The sequence shown here is derived from an EMBL/GenBank/DDBJ whole genome shotgun (WGS) entry which is preliminary data.</text>
</comment>
<evidence type="ECO:0000256" key="9">
    <source>
        <dbReference type="ARBA" id="ARBA00022777"/>
    </source>
</evidence>
<dbReference type="FunFam" id="3.40.50.2300:FF:000014">
    <property type="entry name" value="PTS system fructose-like transporter subunit IIB"/>
    <property type="match status" value="1"/>
</dbReference>
<feature type="transmembrane region" description="Helical" evidence="12">
    <location>
        <begin position="296"/>
        <end position="321"/>
    </location>
</feature>
<evidence type="ECO:0000256" key="7">
    <source>
        <dbReference type="ARBA" id="ARBA00022683"/>
    </source>
</evidence>
<dbReference type="GO" id="GO:0005351">
    <property type="term" value="F:carbohydrate:proton symporter activity"/>
    <property type="evidence" value="ECO:0007669"/>
    <property type="project" value="InterPro"/>
</dbReference>
<dbReference type="PANTHER" id="PTHR30505">
    <property type="entry name" value="FRUCTOSE-LIKE PERMEASE"/>
    <property type="match status" value="1"/>
</dbReference>
<dbReference type="Pfam" id="PF02378">
    <property type="entry name" value="PTS_EIIC"/>
    <property type="match status" value="1"/>
</dbReference>
<dbReference type="GO" id="GO:0009401">
    <property type="term" value="P:phosphoenolpyruvate-dependent sugar phosphotransferase system"/>
    <property type="evidence" value="ECO:0007669"/>
    <property type="project" value="UniProtKB-KW"/>
</dbReference>
<dbReference type="Gene3D" id="3.40.50.2300">
    <property type="match status" value="1"/>
</dbReference>
<evidence type="ECO:0000313" key="15">
    <source>
        <dbReference type="EMBL" id="ERG67735.1"/>
    </source>
</evidence>
<protein>
    <recommendedName>
        <fullName evidence="17">PTS fructose transporter subunit IIBC</fullName>
    </recommendedName>
</protein>
<evidence type="ECO:0000256" key="6">
    <source>
        <dbReference type="ARBA" id="ARBA00022679"/>
    </source>
</evidence>
<keyword evidence="2" id="KW-0813">Transport</keyword>
<gene>
    <name evidence="15" type="ORF">M467_10630</name>
</gene>
<dbReference type="Proteomes" id="UP000016464">
    <property type="component" value="Unassembled WGS sequence"/>
</dbReference>
<dbReference type="eggNOG" id="COG1299">
    <property type="taxonomic scope" value="Bacteria"/>
</dbReference>
<evidence type="ECO:0000256" key="10">
    <source>
        <dbReference type="ARBA" id="ARBA00022989"/>
    </source>
</evidence>
<dbReference type="InterPro" id="IPR013014">
    <property type="entry name" value="PTS_EIIC_2"/>
</dbReference>
<dbReference type="GO" id="GO:0016301">
    <property type="term" value="F:kinase activity"/>
    <property type="evidence" value="ECO:0007669"/>
    <property type="project" value="UniProtKB-KW"/>
</dbReference>
<dbReference type="Pfam" id="PF02302">
    <property type="entry name" value="PTS_IIB"/>
    <property type="match status" value="1"/>
</dbReference>
<dbReference type="SUPFAM" id="SSF52794">
    <property type="entry name" value="PTS system IIB component-like"/>
    <property type="match status" value="1"/>
</dbReference>
<evidence type="ECO:0000256" key="11">
    <source>
        <dbReference type="ARBA" id="ARBA00023136"/>
    </source>
</evidence>
<dbReference type="GO" id="GO:0005886">
    <property type="term" value="C:plasma membrane"/>
    <property type="evidence" value="ECO:0007669"/>
    <property type="project" value="UniProtKB-SubCell"/>
</dbReference>
<feature type="transmembrane region" description="Helical" evidence="12">
    <location>
        <begin position="433"/>
        <end position="454"/>
    </location>
</feature>
<feature type="transmembrane region" description="Helical" evidence="12">
    <location>
        <begin position="168"/>
        <end position="189"/>
    </location>
</feature>
<dbReference type="PATRIC" id="fig|1345023.5.peg.1135"/>
<dbReference type="NCBIfam" id="TIGR01427">
    <property type="entry name" value="PTS_IIC_fructo"/>
    <property type="match status" value="1"/>
</dbReference>
<evidence type="ECO:0000256" key="12">
    <source>
        <dbReference type="SAM" id="Phobius"/>
    </source>
</evidence>
<keyword evidence="10 12" id="KW-1133">Transmembrane helix</keyword>